<sequence length="175" mass="20053">MSQDILDAERRYLANLLEAIQRCVYFLHQSERKIDWPLAGSYLSQHKKDVELYETLAAINERFAKLQDSLAAAMRHSSMLMSEPSDSFLKVLAFFEKSGVIESTADWQRSRAARNLAAHDYETDYDEIAEHFNTLHQLSGMLYGTAKRLLTMCEQTLTLTPASDDFSNEFNAIVF</sequence>
<keyword evidence="2" id="KW-1185">Reference proteome</keyword>
<dbReference type="Gene3D" id="1.20.120.330">
    <property type="entry name" value="Nucleotidyltransferases domain 2"/>
    <property type="match status" value="1"/>
</dbReference>
<accession>A0A1G9M2P2</accession>
<name>A0A1G9M2P2_9GAMM</name>
<evidence type="ECO:0008006" key="3">
    <source>
        <dbReference type="Google" id="ProtNLM"/>
    </source>
</evidence>
<dbReference type="RefSeq" id="WP_089728597.1">
    <property type="nucleotide sequence ID" value="NZ_FNGI01000006.1"/>
</dbReference>
<reference evidence="1 2" key="1">
    <citation type="submission" date="2016-10" db="EMBL/GenBank/DDBJ databases">
        <authorList>
            <person name="de Groot N.N."/>
        </authorList>
    </citation>
    <scope>NUCLEOTIDE SEQUENCE [LARGE SCALE GENOMIC DNA]</scope>
    <source>
        <strain evidence="1 2">DSM 14789</strain>
    </source>
</reference>
<dbReference type="SUPFAM" id="SSF81593">
    <property type="entry name" value="Nucleotidyltransferase substrate binding subunit/domain"/>
    <property type="match status" value="1"/>
</dbReference>
<proteinExistence type="predicted"/>
<protein>
    <recommendedName>
        <fullName evidence="3">DUF4145 domain-containing protein</fullName>
    </recommendedName>
</protein>
<evidence type="ECO:0000313" key="1">
    <source>
        <dbReference type="EMBL" id="SDL68231.1"/>
    </source>
</evidence>
<dbReference type="Proteomes" id="UP000198654">
    <property type="component" value="Unassembled WGS sequence"/>
</dbReference>
<dbReference type="OrthoDB" id="6157376at2"/>
<gene>
    <name evidence="1" type="ORF">SAMN05661010_02263</name>
</gene>
<organism evidence="1 2">
    <name type="scientific">Modicisalibacter muralis</name>
    <dbReference type="NCBI Taxonomy" id="119000"/>
    <lineage>
        <taxon>Bacteria</taxon>
        <taxon>Pseudomonadati</taxon>
        <taxon>Pseudomonadota</taxon>
        <taxon>Gammaproteobacteria</taxon>
        <taxon>Oceanospirillales</taxon>
        <taxon>Halomonadaceae</taxon>
        <taxon>Modicisalibacter</taxon>
    </lineage>
</organism>
<dbReference type="AlphaFoldDB" id="A0A1G9M2P2"/>
<dbReference type="EMBL" id="FNGI01000006">
    <property type="protein sequence ID" value="SDL68231.1"/>
    <property type="molecule type" value="Genomic_DNA"/>
</dbReference>
<evidence type="ECO:0000313" key="2">
    <source>
        <dbReference type="Proteomes" id="UP000198654"/>
    </source>
</evidence>